<dbReference type="Gene3D" id="2.160.20.10">
    <property type="entry name" value="Single-stranded right-handed beta-helix, Pectin lyase-like"/>
    <property type="match status" value="1"/>
</dbReference>
<accession>A0ABR8A384</accession>
<evidence type="ECO:0008006" key="5">
    <source>
        <dbReference type="Google" id="ProtNLM"/>
    </source>
</evidence>
<dbReference type="InterPro" id="IPR011050">
    <property type="entry name" value="Pectin_lyase_fold/virulence"/>
</dbReference>
<keyword evidence="2" id="KW-1133">Transmembrane helix</keyword>
<dbReference type="InterPro" id="IPR012334">
    <property type="entry name" value="Pectin_lyas_fold"/>
</dbReference>
<organism evidence="3 4">
    <name type="scientific">Calothrix parietina FACHB-288</name>
    <dbReference type="NCBI Taxonomy" id="2692896"/>
    <lineage>
        <taxon>Bacteria</taxon>
        <taxon>Bacillati</taxon>
        <taxon>Cyanobacteriota</taxon>
        <taxon>Cyanophyceae</taxon>
        <taxon>Nostocales</taxon>
        <taxon>Calotrichaceae</taxon>
        <taxon>Calothrix</taxon>
    </lineage>
</organism>
<name>A0ABR8A384_9CYAN</name>
<feature type="transmembrane region" description="Helical" evidence="2">
    <location>
        <begin position="21"/>
        <end position="47"/>
    </location>
</feature>
<reference evidence="3 4" key="1">
    <citation type="journal article" date="2020" name="ISME J.">
        <title>Comparative genomics reveals insights into cyanobacterial evolution and habitat adaptation.</title>
        <authorList>
            <person name="Chen M.Y."/>
            <person name="Teng W.K."/>
            <person name="Zhao L."/>
            <person name="Hu C.X."/>
            <person name="Zhou Y.K."/>
            <person name="Han B.P."/>
            <person name="Song L.R."/>
            <person name="Shu W.S."/>
        </authorList>
    </citation>
    <scope>NUCLEOTIDE SEQUENCE [LARGE SCALE GENOMIC DNA]</scope>
    <source>
        <strain evidence="3 4">FACHB-288</strain>
    </source>
</reference>
<evidence type="ECO:0000256" key="1">
    <source>
        <dbReference type="SAM" id="MobiDB-lite"/>
    </source>
</evidence>
<keyword evidence="2" id="KW-0472">Membrane</keyword>
<dbReference type="RefSeq" id="WP_190538526.1">
    <property type="nucleotide sequence ID" value="NZ_CAWPNO010000062.1"/>
</dbReference>
<evidence type="ECO:0000313" key="3">
    <source>
        <dbReference type="EMBL" id="MBD2194388.1"/>
    </source>
</evidence>
<proteinExistence type="predicted"/>
<feature type="region of interest" description="Disordered" evidence="1">
    <location>
        <begin position="123"/>
        <end position="142"/>
    </location>
</feature>
<gene>
    <name evidence="3" type="ORF">H6G24_02615</name>
</gene>
<sequence>MKKYFALMSPISTFSRNLRRQFGTAGLMFVFSIVGFLLALLLTQFLLKFSGGCFLGSCHSAAEAQSTAPTQIMYISPTGAGSRNGSSASNAGLLKDLPTFITKVGPGGEIRLLNGTYNQPKSMTIASGGAPGKPVTIRGTDASGQETTMPVIMGSRTSPYQPPSIGKSGDNLFKLLPGASYLTFRNIHCMNIGNGCFVFAGSKGNVTIEKTKATNVQRFVEHKPESTSASSAWEVANVVIRNSEIQGFSKGAIRFGKPDEKANNSPDAHDILIQEVFADSQRQDGDNFCMGVHLQGDVHHVKLIKTTMNNCHQTRKPSDYWNGDGFVAEEHVSDIYFEDTSASGHTDAGYDIKASNSVLVRTQAADNKRNYRFWSTANVQDCVGIEPRCRGGRSCQAQVYVTEKADAKLNRCTFKSTNPTTDVFQSQESGKITVQGGTVEHRGILQKVEGSPSLIQLNSVTVKLI</sequence>
<comment type="caution">
    <text evidence="3">The sequence shown here is derived from an EMBL/GenBank/DDBJ whole genome shotgun (WGS) entry which is preliminary data.</text>
</comment>
<keyword evidence="2" id="KW-0812">Transmembrane</keyword>
<dbReference type="EMBL" id="JACJQH010000003">
    <property type="protein sequence ID" value="MBD2194388.1"/>
    <property type="molecule type" value="Genomic_DNA"/>
</dbReference>
<keyword evidence="4" id="KW-1185">Reference proteome</keyword>
<dbReference type="Proteomes" id="UP000658514">
    <property type="component" value="Unassembled WGS sequence"/>
</dbReference>
<dbReference type="SUPFAM" id="SSF51126">
    <property type="entry name" value="Pectin lyase-like"/>
    <property type="match status" value="1"/>
</dbReference>
<protein>
    <recommendedName>
        <fullName evidence="5">DUF1565 domain-containing protein</fullName>
    </recommendedName>
</protein>
<evidence type="ECO:0000256" key="2">
    <source>
        <dbReference type="SAM" id="Phobius"/>
    </source>
</evidence>
<evidence type="ECO:0000313" key="4">
    <source>
        <dbReference type="Proteomes" id="UP000658514"/>
    </source>
</evidence>